<dbReference type="GeneID" id="22111491"/>
<feature type="region of interest" description="Disordered" evidence="1">
    <location>
        <begin position="173"/>
        <end position="209"/>
    </location>
</feature>
<name>A0A097EY34_9CAUD</name>
<feature type="region of interest" description="Disordered" evidence="1">
    <location>
        <begin position="119"/>
        <end position="150"/>
    </location>
</feature>
<keyword evidence="4" id="KW-1185">Reference proteome</keyword>
<feature type="compositionally biased region" description="Basic residues" evidence="1">
    <location>
        <begin position="127"/>
        <end position="141"/>
    </location>
</feature>
<dbReference type="KEGG" id="vg:22111491"/>
<dbReference type="RefSeq" id="YP_009102038.1">
    <property type="nucleotide sequence ID" value="NC_025447.1"/>
</dbReference>
<feature type="compositionally biased region" description="Low complexity" evidence="1">
    <location>
        <begin position="184"/>
        <end position="209"/>
    </location>
</feature>
<keyword evidence="2" id="KW-0472">Membrane</keyword>
<protein>
    <submittedName>
        <fullName evidence="3">Uncharacterized protein</fullName>
    </submittedName>
</protein>
<keyword evidence="2" id="KW-0812">Transmembrane</keyword>
<feature type="transmembrane region" description="Helical" evidence="2">
    <location>
        <begin position="29"/>
        <end position="52"/>
    </location>
</feature>
<dbReference type="Proteomes" id="UP000029889">
    <property type="component" value="Segment"/>
</dbReference>
<keyword evidence="2" id="KW-1133">Transmembrane helix</keyword>
<sequence length="209" mass="22510">MLTPIILSSAYVIGIIISGMLAYNYNRSVIGYVVLGTVLSPVIAIGLLVMLGEKNTNFFITKELDKITPAPETVIPEVKEEVKEVEVQMQVKVYNTLEETDPKVVVNVVPVVEDVKPKAPKAQKNTKTAKKARYTKGKNKGKSKDEPQLGVHDHTAQIATAATAAAIVTSPIYNNDDYSDYSRHSSSSSDSCSYDSSSSDSSSSSGSCD</sequence>
<proteinExistence type="predicted"/>
<evidence type="ECO:0000313" key="3">
    <source>
        <dbReference type="EMBL" id="AIT14341.1"/>
    </source>
</evidence>
<feature type="transmembrane region" description="Helical" evidence="2">
    <location>
        <begin position="5"/>
        <end position="23"/>
    </location>
</feature>
<organism evidence="3 4">
    <name type="scientific">Escherichia phage 121Q</name>
    <dbReference type="NCBI Taxonomy" id="1555202"/>
    <lineage>
        <taxon>Viruses</taxon>
        <taxon>Duplodnaviria</taxon>
        <taxon>Heunggongvirae</taxon>
        <taxon>Uroviricota</taxon>
        <taxon>Caudoviricetes</taxon>
        <taxon>Asteriusvirus</taxon>
        <taxon>Asteriusvirus av121Q</taxon>
    </lineage>
</organism>
<reference evidence="3 4" key="1">
    <citation type="submission" date="2014-09" db="EMBL/GenBank/DDBJ databases">
        <authorList>
            <person name="Lapin J.S."/>
            <person name="Pope W.H."/>
            <person name="Hua J."/>
            <person name="Ford M.E."/>
            <person name="Conway J.F."/>
            <person name="Hatfull G.F."/>
            <person name="Hendrix R.W."/>
        </authorList>
    </citation>
    <scope>NUCLEOTIDE SEQUENCE [LARGE SCALE GENOMIC DNA]</scope>
</reference>
<evidence type="ECO:0000313" key="4">
    <source>
        <dbReference type="Proteomes" id="UP000029889"/>
    </source>
</evidence>
<evidence type="ECO:0000256" key="1">
    <source>
        <dbReference type="SAM" id="MobiDB-lite"/>
    </source>
</evidence>
<accession>A0A097EY34</accession>
<evidence type="ECO:0000256" key="2">
    <source>
        <dbReference type="SAM" id="Phobius"/>
    </source>
</evidence>
<gene>
    <name evidence="3" type="primary">451</name>
    <name evidence="3" type="ORF">PBI_121Q_451</name>
</gene>
<dbReference type="EMBL" id="KM507819">
    <property type="protein sequence ID" value="AIT14341.1"/>
    <property type="molecule type" value="Genomic_DNA"/>
</dbReference>